<accession>A0AAD8TVA7</accession>
<gene>
    <name evidence="1" type="ORF">QYE76_009391</name>
</gene>
<dbReference type="InterPro" id="IPR006912">
    <property type="entry name" value="Harbinger_derived_prot"/>
</dbReference>
<dbReference type="AlphaFoldDB" id="A0AAD8TVA7"/>
<dbReference type="EMBL" id="JAUUTY010000001">
    <property type="protein sequence ID" value="KAK1692694.1"/>
    <property type="molecule type" value="Genomic_DNA"/>
</dbReference>
<organism evidence="1 2">
    <name type="scientific">Lolium multiflorum</name>
    <name type="common">Italian ryegrass</name>
    <name type="synonym">Lolium perenne subsp. multiflorum</name>
    <dbReference type="NCBI Taxonomy" id="4521"/>
    <lineage>
        <taxon>Eukaryota</taxon>
        <taxon>Viridiplantae</taxon>
        <taxon>Streptophyta</taxon>
        <taxon>Embryophyta</taxon>
        <taxon>Tracheophyta</taxon>
        <taxon>Spermatophyta</taxon>
        <taxon>Magnoliopsida</taxon>
        <taxon>Liliopsida</taxon>
        <taxon>Poales</taxon>
        <taxon>Poaceae</taxon>
        <taxon>BOP clade</taxon>
        <taxon>Pooideae</taxon>
        <taxon>Poodae</taxon>
        <taxon>Poeae</taxon>
        <taxon>Poeae Chloroplast Group 2 (Poeae type)</taxon>
        <taxon>Loliodinae</taxon>
        <taxon>Loliinae</taxon>
        <taxon>Lolium</taxon>
    </lineage>
</organism>
<protein>
    <submittedName>
        <fullName evidence="1">Uncharacterized protein</fullName>
    </submittedName>
</protein>
<comment type="caution">
    <text evidence="1">The sequence shown here is derived from an EMBL/GenBank/DDBJ whole genome shotgun (WGS) entry which is preliminary data.</text>
</comment>
<dbReference type="PANTHER" id="PTHR47150:SF5">
    <property type="entry name" value="OS07G0546750 PROTEIN"/>
    <property type="match status" value="1"/>
</dbReference>
<dbReference type="Proteomes" id="UP001231189">
    <property type="component" value="Unassembled WGS sequence"/>
</dbReference>
<evidence type="ECO:0000313" key="1">
    <source>
        <dbReference type="EMBL" id="KAK1692694.1"/>
    </source>
</evidence>
<sequence length="154" mass="17269">MDSDEEEQMFAELFEEEMAAATQDEEHMLIIAFLSGLYTKKAIGQSGFSALQKCTVAMRMLAYGAHSDVVDDYLRMAESTTLDCFYRFCRAVIIVSGDIYLRSPTVEDTAQILAVNEARGIPGMLGSIGCMHYKWKNCLFAWHGMYKGHKKAAL</sequence>
<dbReference type="PANTHER" id="PTHR47150">
    <property type="entry name" value="OS12G0169200 PROTEIN"/>
    <property type="match status" value="1"/>
</dbReference>
<evidence type="ECO:0000313" key="2">
    <source>
        <dbReference type="Proteomes" id="UP001231189"/>
    </source>
</evidence>
<dbReference type="Pfam" id="PF04827">
    <property type="entry name" value="Plant_tran"/>
    <property type="match status" value="1"/>
</dbReference>
<reference evidence="1" key="1">
    <citation type="submission" date="2023-07" db="EMBL/GenBank/DDBJ databases">
        <title>A chromosome-level genome assembly of Lolium multiflorum.</title>
        <authorList>
            <person name="Chen Y."/>
            <person name="Copetti D."/>
            <person name="Kolliker R."/>
            <person name="Studer B."/>
        </authorList>
    </citation>
    <scope>NUCLEOTIDE SEQUENCE</scope>
    <source>
        <strain evidence="1">02402/16</strain>
        <tissue evidence="1">Leaf</tissue>
    </source>
</reference>
<name>A0AAD8TVA7_LOLMU</name>
<proteinExistence type="predicted"/>
<keyword evidence="2" id="KW-1185">Reference proteome</keyword>